<comment type="catalytic activity">
    <reaction evidence="1">
        <text>S-ubiquitinyl-[E2 ubiquitin-conjugating enzyme]-L-cysteine + [acceptor protein]-L-lysine = [E2 ubiquitin-conjugating enzyme]-L-cysteine + N(6)-ubiquitinyl-[acceptor protein]-L-lysine.</text>
        <dbReference type="EC" id="2.3.2.27"/>
    </reaction>
</comment>
<organism evidence="12 13">
    <name type="scientific">Klebsormidium nitens</name>
    <name type="common">Green alga</name>
    <name type="synonym">Ulothrix nitens</name>
    <dbReference type="NCBI Taxonomy" id="105231"/>
    <lineage>
        <taxon>Eukaryota</taxon>
        <taxon>Viridiplantae</taxon>
        <taxon>Streptophyta</taxon>
        <taxon>Klebsormidiophyceae</taxon>
        <taxon>Klebsormidiales</taxon>
        <taxon>Klebsormidiaceae</taxon>
        <taxon>Klebsormidium</taxon>
    </lineage>
</organism>
<keyword evidence="13" id="KW-1185">Reference proteome</keyword>
<dbReference type="Gene3D" id="1.25.10.10">
    <property type="entry name" value="Leucine-rich Repeat Variant"/>
    <property type="match status" value="1"/>
</dbReference>
<name>A0A1Y1I195_KLENI</name>
<dbReference type="GO" id="GO:0043495">
    <property type="term" value="F:protein-membrane adaptor activity"/>
    <property type="evidence" value="ECO:0007669"/>
    <property type="project" value="InterPro"/>
</dbReference>
<dbReference type="AlphaFoldDB" id="A0A1Y1I195"/>
<dbReference type="UniPathway" id="UPA00143"/>
<dbReference type="Pfam" id="PF00514">
    <property type="entry name" value="Arm"/>
    <property type="match status" value="4"/>
</dbReference>
<evidence type="ECO:0000256" key="4">
    <source>
        <dbReference type="ARBA" id="ARBA00012483"/>
    </source>
</evidence>
<evidence type="ECO:0000256" key="5">
    <source>
        <dbReference type="ARBA" id="ARBA00022554"/>
    </source>
</evidence>
<gene>
    <name evidence="12" type="ORF">KFL_002000180</name>
</gene>
<dbReference type="EC" id="2.3.2.27" evidence="4"/>
<evidence type="ECO:0000313" key="12">
    <source>
        <dbReference type="EMBL" id="GAQ84684.1"/>
    </source>
</evidence>
<dbReference type="PANTHER" id="PTHR47249:SF1">
    <property type="entry name" value="VACUOLAR PROTEIN 8"/>
    <property type="match status" value="1"/>
</dbReference>
<reference evidence="12 13" key="1">
    <citation type="journal article" date="2014" name="Nat. Commun.">
        <title>Klebsormidium flaccidum genome reveals primary factors for plant terrestrial adaptation.</title>
        <authorList>
            <person name="Hori K."/>
            <person name="Maruyama F."/>
            <person name="Fujisawa T."/>
            <person name="Togashi T."/>
            <person name="Yamamoto N."/>
            <person name="Seo M."/>
            <person name="Sato S."/>
            <person name="Yamada T."/>
            <person name="Mori H."/>
            <person name="Tajima N."/>
            <person name="Moriyama T."/>
            <person name="Ikeuchi M."/>
            <person name="Watanabe M."/>
            <person name="Wada H."/>
            <person name="Kobayashi K."/>
            <person name="Saito M."/>
            <person name="Masuda T."/>
            <person name="Sasaki-Sekimoto Y."/>
            <person name="Mashiguchi K."/>
            <person name="Awai K."/>
            <person name="Shimojima M."/>
            <person name="Masuda S."/>
            <person name="Iwai M."/>
            <person name="Nobusawa T."/>
            <person name="Narise T."/>
            <person name="Kondo S."/>
            <person name="Saito H."/>
            <person name="Sato R."/>
            <person name="Murakawa M."/>
            <person name="Ihara Y."/>
            <person name="Oshima-Yamada Y."/>
            <person name="Ohtaka K."/>
            <person name="Satoh M."/>
            <person name="Sonobe K."/>
            <person name="Ishii M."/>
            <person name="Ohtani R."/>
            <person name="Kanamori-Sato M."/>
            <person name="Honoki R."/>
            <person name="Miyazaki D."/>
            <person name="Mochizuki H."/>
            <person name="Umetsu J."/>
            <person name="Higashi K."/>
            <person name="Shibata D."/>
            <person name="Kamiya Y."/>
            <person name="Sato N."/>
            <person name="Nakamura Y."/>
            <person name="Tabata S."/>
            <person name="Ida S."/>
            <person name="Kurokawa K."/>
            <person name="Ohta H."/>
        </authorList>
    </citation>
    <scope>NUCLEOTIDE SEQUENCE [LARGE SCALE GENOMIC DNA]</scope>
    <source>
        <strain evidence="12 13">NIES-2285</strain>
    </source>
</reference>
<dbReference type="OMA" id="CVDSDEP"/>
<feature type="repeat" description="ARM" evidence="10">
    <location>
        <begin position="235"/>
        <end position="277"/>
    </location>
</feature>
<dbReference type="GO" id="GO:0061630">
    <property type="term" value="F:ubiquitin protein ligase activity"/>
    <property type="evidence" value="ECO:0007669"/>
    <property type="project" value="UniProtKB-EC"/>
</dbReference>
<evidence type="ECO:0000256" key="1">
    <source>
        <dbReference type="ARBA" id="ARBA00000900"/>
    </source>
</evidence>
<dbReference type="GO" id="GO:0071562">
    <property type="term" value="P:nucleus-vacuole junction assembly"/>
    <property type="evidence" value="ECO:0007669"/>
    <property type="project" value="InterPro"/>
</dbReference>
<evidence type="ECO:0000256" key="2">
    <source>
        <dbReference type="ARBA" id="ARBA00004592"/>
    </source>
</evidence>
<dbReference type="InterPro" id="IPR000225">
    <property type="entry name" value="Armadillo"/>
</dbReference>
<feature type="repeat" description="ARM" evidence="10">
    <location>
        <begin position="151"/>
        <end position="193"/>
    </location>
</feature>
<dbReference type="InterPro" id="IPR003613">
    <property type="entry name" value="Ubox_domain"/>
</dbReference>
<keyword evidence="7" id="KW-0472">Membrane</keyword>
<evidence type="ECO:0000313" key="13">
    <source>
        <dbReference type="Proteomes" id="UP000054558"/>
    </source>
</evidence>
<evidence type="ECO:0000256" key="9">
    <source>
        <dbReference type="ARBA" id="ARBA00026209"/>
    </source>
</evidence>
<comment type="similarity">
    <text evidence="3">Belongs to the beta-catenin family.</text>
</comment>
<proteinExistence type="inferred from homology"/>
<dbReference type="EMBL" id="DF237149">
    <property type="protein sequence ID" value="GAQ84684.1"/>
    <property type="molecule type" value="Genomic_DNA"/>
</dbReference>
<evidence type="ECO:0000256" key="6">
    <source>
        <dbReference type="ARBA" id="ARBA00022737"/>
    </source>
</evidence>
<dbReference type="Pfam" id="PF04564">
    <property type="entry name" value="U-box"/>
    <property type="match status" value="1"/>
</dbReference>
<dbReference type="SUPFAM" id="SSF57850">
    <property type="entry name" value="RING/U-box"/>
    <property type="match status" value="1"/>
</dbReference>
<dbReference type="GO" id="GO:0005774">
    <property type="term" value="C:vacuolar membrane"/>
    <property type="evidence" value="ECO:0007669"/>
    <property type="project" value="UniProtKB-SubCell"/>
</dbReference>
<feature type="domain" description="U-box" evidence="11">
    <location>
        <begin position="39"/>
        <end position="112"/>
    </location>
</feature>
<evidence type="ECO:0000256" key="8">
    <source>
        <dbReference type="ARBA" id="ARBA00023288"/>
    </source>
</evidence>
<keyword evidence="6" id="KW-0677">Repeat</keyword>
<keyword evidence="8" id="KW-0449">Lipoprotein</keyword>
<feature type="repeat" description="ARM" evidence="10">
    <location>
        <begin position="277"/>
        <end position="319"/>
    </location>
</feature>
<dbReference type="Gene3D" id="3.30.40.10">
    <property type="entry name" value="Zinc/RING finger domain, C3HC4 (zinc finger)"/>
    <property type="match status" value="1"/>
</dbReference>
<dbReference type="InterPro" id="IPR011989">
    <property type="entry name" value="ARM-like"/>
</dbReference>
<dbReference type="SMART" id="SM00504">
    <property type="entry name" value="Ubox"/>
    <property type="match status" value="1"/>
</dbReference>
<dbReference type="InterPro" id="IPR045210">
    <property type="entry name" value="RING-Ubox_PUB"/>
</dbReference>
<keyword evidence="5" id="KW-0926">Vacuole</keyword>
<dbReference type="GO" id="GO:0016567">
    <property type="term" value="P:protein ubiquitination"/>
    <property type="evidence" value="ECO:0007669"/>
    <property type="project" value="UniProtKB-UniPathway"/>
</dbReference>
<dbReference type="PROSITE" id="PS50176">
    <property type="entry name" value="ARM_REPEAT"/>
    <property type="match status" value="5"/>
</dbReference>
<dbReference type="SMART" id="SM00185">
    <property type="entry name" value="ARM"/>
    <property type="match status" value="6"/>
</dbReference>
<dbReference type="SUPFAM" id="SSF48371">
    <property type="entry name" value="ARM repeat"/>
    <property type="match status" value="1"/>
</dbReference>
<dbReference type="CDD" id="cd16664">
    <property type="entry name" value="RING-Ubox_PUB"/>
    <property type="match status" value="1"/>
</dbReference>
<dbReference type="PROSITE" id="PS51698">
    <property type="entry name" value="U_BOX"/>
    <property type="match status" value="1"/>
</dbReference>
<feature type="repeat" description="ARM" evidence="10">
    <location>
        <begin position="319"/>
        <end position="355"/>
    </location>
</feature>
<dbReference type="InterPro" id="IPR016024">
    <property type="entry name" value="ARM-type_fold"/>
</dbReference>
<evidence type="ECO:0000256" key="10">
    <source>
        <dbReference type="PROSITE-ProRule" id="PRU00259"/>
    </source>
</evidence>
<evidence type="ECO:0000256" key="7">
    <source>
        <dbReference type="ARBA" id="ARBA00023136"/>
    </source>
</evidence>
<dbReference type="STRING" id="105231.A0A1Y1I195"/>
<protein>
    <recommendedName>
        <fullName evidence="9">Vacuolar protein 8</fullName>
        <ecNumber evidence="4">2.3.2.27</ecNumber>
    </recommendedName>
</protein>
<sequence>MGEEQQMLAAHKLASEEEYLRQIADLISTTTHMTLEPPAAPDRFLCPLTKDIMLDPVIVTSGRVYERSAIERWLKNHDTCPVNRVPIDPKILIRVLDLRVEIAEWQSSNQSARTPVTPSSPLHFPSSTAGALRNLADGDDAIKRAIPLVPGGLERLVILLKSGSEGVQASAAGALCNLAVDAANQRAIAVVPGSLERLVTLLESGSEGVQASAAGALCNLALDVANQRAIAAVPGSLERLVALLESGSEAVQKQAAWTLQNLATDFTNKRAIVSVPGSLQRLVALLESRSEGVQASAAGALQKLAIDDRFHGAIAEVPGSLERLVTLLESGSEGVQEKAASVLRTLTRGAANERATAANARAIAAMPGSMQMLRRLKSSENEAVRREAAVVLENLRWYDVIESC</sequence>
<dbReference type="Proteomes" id="UP000054558">
    <property type="component" value="Unassembled WGS sequence"/>
</dbReference>
<dbReference type="OrthoDB" id="10064100at2759"/>
<dbReference type="PANTHER" id="PTHR47249">
    <property type="entry name" value="VACUOLAR PROTEIN 8"/>
    <property type="match status" value="1"/>
</dbReference>
<evidence type="ECO:0000256" key="3">
    <source>
        <dbReference type="ARBA" id="ARBA00005462"/>
    </source>
</evidence>
<evidence type="ECO:0000259" key="11">
    <source>
        <dbReference type="PROSITE" id="PS51698"/>
    </source>
</evidence>
<accession>A0A1Y1I195</accession>
<dbReference type="InterPro" id="IPR013083">
    <property type="entry name" value="Znf_RING/FYVE/PHD"/>
</dbReference>
<dbReference type="InterPro" id="IPR045156">
    <property type="entry name" value="Vac8"/>
</dbReference>
<comment type="subcellular location">
    <subcellularLocation>
        <location evidence="2">Vacuole membrane</location>
        <topology evidence="2">Lipid-anchor</topology>
    </subcellularLocation>
</comment>
<feature type="repeat" description="ARM" evidence="10">
    <location>
        <begin position="193"/>
        <end position="235"/>
    </location>
</feature>